<reference evidence="3" key="2">
    <citation type="submission" date="2024-04" db="EMBL/GenBank/DDBJ databases">
        <authorList>
            <person name="Chen Y."/>
            <person name="Shah S."/>
            <person name="Dougan E. K."/>
            <person name="Thang M."/>
            <person name="Chan C."/>
        </authorList>
    </citation>
    <scope>NUCLEOTIDE SEQUENCE [LARGE SCALE GENOMIC DNA]</scope>
</reference>
<dbReference type="EMBL" id="CAMXCT030000476">
    <property type="protein sequence ID" value="CAL4766641.1"/>
    <property type="molecule type" value="Genomic_DNA"/>
</dbReference>
<name>A0A9P1BTS7_9DINO</name>
<accession>A0A9P1BTS7</accession>
<dbReference type="EMBL" id="CAMXCT030005079">
    <property type="protein sequence ID" value="CAL4798623.1"/>
    <property type="molecule type" value="Genomic_DNA"/>
</dbReference>
<dbReference type="Proteomes" id="UP001152797">
    <property type="component" value="Unassembled WGS sequence"/>
</dbReference>
<evidence type="ECO:0000313" key="2">
    <source>
        <dbReference type="EMBL" id="CAI4011311.1"/>
    </source>
</evidence>
<reference evidence="1" key="1">
    <citation type="submission" date="2022-10" db="EMBL/GenBank/DDBJ databases">
        <authorList>
            <person name="Chen Y."/>
            <person name="Dougan E. K."/>
            <person name="Chan C."/>
            <person name="Rhodes N."/>
            <person name="Thang M."/>
        </authorList>
    </citation>
    <scope>NUCLEOTIDE SEQUENCE</scope>
</reference>
<dbReference type="EMBL" id="CAMXCT020000476">
    <property type="protein sequence ID" value="CAL1132704.1"/>
    <property type="molecule type" value="Genomic_DNA"/>
</dbReference>
<evidence type="ECO:0000313" key="1">
    <source>
        <dbReference type="EMBL" id="CAI3979329.1"/>
    </source>
</evidence>
<dbReference type="AlphaFoldDB" id="A0A9P1BTS7"/>
<dbReference type="EMBL" id="CAMXCT010000476">
    <property type="protein sequence ID" value="CAI3979329.1"/>
    <property type="molecule type" value="Genomic_DNA"/>
</dbReference>
<dbReference type="EMBL" id="CAMXCT010005079">
    <property type="protein sequence ID" value="CAI4011311.1"/>
    <property type="molecule type" value="Genomic_DNA"/>
</dbReference>
<proteinExistence type="predicted"/>
<sequence length="151" mass="16356">MMYVAGIGLSWHFFGLILETNLLTSTGSQKISKLVDCPGMKTTPPPCLLSQVAWTVSMLLTKLNLVVCCDRSDAGQQSWMNHSQTVPTCFGQKTGQLFSPNSVLSENDSSCMQGINCMSCGIYPRSRMPIMQGDAGDAAKIFCQLSGYGEL</sequence>
<keyword evidence="4" id="KW-1185">Reference proteome</keyword>
<organism evidence="1">
    <name type="scientific">Cladocopium goreaui</name>
    <dbReference type="NCBI Taxonomy" id="2562237"/>
    <lineage>
        <taxon>Eukaryota</taxon>
        <taxon>Sar</taxon>
        <taxon>Alveolata</taxon>
        <taxon>Dinophyceae</taxon>
        <taxon>Suessiales</taxon>
        <taxon>Symbiodiniaceae</taxon>
        <taxon>Cladocopium</taxon>
    </lineage>
</organism>
<protein>
    <submittedName>
        <fullName evidence="1">Uncharacterized protein</fullName>
    </submittedName>
</protein>
<dbReference type="EMBL" id="CAMXCT020005079">
    <property type="protein sequence ID" value="CAL1164686.1"/>
    <property type="molecule type" value="Genomic_DNA"/>
</dbReference>
<gene>
    <name evidence="2" type="ORF">C1SCF055_LOCUS36489</name>
    <name evidence="1" type="ORF">C1SCF055_LOCUS7288</name>
</gene>
<evidence type="ECO:0000313" key="4">
    <source>
        <dbReference type="Proteomes" id="UP001152797"/>
    </source>
</evidence>
<evidence type="ECO:0000313" key="3">
    <source>
        <dbReference type="EMBL" id="CAL1132704.1"/>
    </source>
</evidence>
<comment type="caution">
    <text evidence="1">The sequence shown here is derived from an EMBL/GenBank/DDBJ whole genome shotgun (WGS) entry which is preliminary data.</text>
</comment>